<evidence type="ECO:0000256" key="6">
    <source>
        <dbReference type="ARBA" id="ARBA00047407"/>
    </source>
</evidence>
<dbReference type="PROSITE" id="PS00571">
    <property type="entry name" value="AMIDASES"/>
    <property type="match status" value="1"/>
</dbReference>
<dbReference type="InterPro" id="IPR004412">
    <property type="entry name" value="GatA"/>
</dbReference>
<comment type="function">
    <text evidence="7">Allows the formation of correctly charged Gln-tRNA(Gln) through the transamidation of misacylated Glu-tRNA(Gln) in organisms which lack glutaminyl-tRNA synthetase. The reaction takes place in the presence of glutamine and ATP through an activated gamma-phospho-Glu-tRNA(Gln).</text>
</comment>
<name>A0A136KJT8_9BACT</name>
<evidence type="ECO:0000256" key="3">
    <source>
        <dbReference type="ARBA" id="ARBA00022741"/>
    </source>
</evidence>
<dbReference type="InterPro" id="IPR036928">
    <property type="entry name" value="AS_sf"/>
</dbReference>
<evidence type="ECO:0000256" key="4">
    <source>
        <dbReference type="ARBA" id="ARBA00022840"/>
    </source>
</evidence>
<dbReference type="Proteomes" id="UP000070449">
    <property type="component" value="Unassembled WGS sequence"/>
</dbReference>
<dbReference type="EC" id="6.3.5.7" evidence="7"/>
<comment type="subunit">
    <text evidence="7">Heterotrimer of A, B and C subunits.</text>
</comment>
<evidence type="ECO:0000256" key="5">
    <source>
        <dbReference type="ARBA" id="ARBA00022917"/>
    </source>
</evidence>
<feature type="active site" description="Charge relay system" evidence="7">
    <location>
        <position position="154"/>
    </location>
</feature>
<dbReference type="STRING" id="1617427.UZ20_WS6002000366"/>
<keyword evidence="5 7" id="KW-0648">Protein biosynthesis</keyword>
<organism evidence="9 10">
    <name type="scientific">candidate division WS6 bacterium OLB21</name>
    <dbReference type="NCBI Taxonomy" id="1617427"/>
    <lineage>
        <taxon>Bacteria</taxon>
        <taxon>Candidatus Dojkabacteria</taxon>
    </lineage>
</organism>
<dbReference type="NCBIfam" id="TIGR00132">
    <property type="entry name" value="gatA"/>
    <property type="match status" value="1"/>
</dbReference>
<gene>
    <name evidence="7 9" type="primary">gatA</name>
    <name evidence="9" type="ORF">UZ20_WS6002000366</name>
</gene>
<comment type="similarity">
    <text evidence="1 7">Belongs to the amidase family. GatA subfamily.</text>
</comment>
<evidence type="ECO:0000256" key="7">
    <source>
        <dbReference type="HAMAP-Rule" id="MF_00120"/>
    </source>
</evidence>
<feature type="domain" description="Amidase" evidence="8">
    <location>
        <begin position="24"/>
        <end position="469"/>
    </location>
</feature>
<dbReference type="EMBL" id="JYPD01000013">
    <property type="protein sequence ID" value="KXK09670.1"/>
    <property type="molecule type" value="Genomic_DNA"/>
</dbReference>
<dbReference type="GO" id="GO:0016740">
    <property type="term" value="F:transferase activity"/>
    <property type="evidence" value="ECO:0007669"/>
    <property type="project" value="UniProtKB-KW"/>
</dbReference>
<dbReference type="GO" id="GO:0050567">
    <property type="term" value="F:glutaminyl-tRNA synthase (glutamine-hydrolyzing) activity"/>
    <property type="evidence" value="ECO:0007669"/>
    <property type="project" value="UniProtKB-UniRule"/>
</dbReference>
<dbReference type="HAMAP" id="MF_00120">
    <property type="entry name" value="GatA"/>
    <property type="match status" value="1"/>
</dbReference>
<dbReference type="InterPro" id="IPR000120">
    <property type="entry name" value="Amidase"/>
</dbReference>
<dbReference type="PANTHER" id="PTHR11895:SF7">
    <property type="entry name" value="GLUTAMYL-TRNA(GLN) AMIDOTRANSFERASE SUBUNIT A, MITOCHONDRIAL"/>
    <property type="match status" value="1"/>
</dbReference>
<dbReference type="SUPFAM" id="SSF75304">
    <property type="entry name" value="Amidase signature (AS) enzymes"/>
    <property type="match status" value="1"/>
</dbReference>
<keyword evidence="2 7" id="KW-0436">Ligase</keyword>
<dbReference type="AlphaFoldDB" id="A0A136KJT8"/>
<feature type="active site" description="Charge relay system" evidence="7">
    <location>
        <position position="79"/>
    </location>
</feature>
<evidence type="ECO:0000313" key="9">
    <source>
        <dbReference type="EMBL" id="KXK09670.1"/>
    </source>
</evidence>
<dbReference type="InterPro" id="IPR020556">
    <property type="entry name" value="Amidase_CS"/>
</dbReference>
<dbReference type="PATRIC" id="fig|1617427.3.peg.386"/>
<evidence type="ECO:0000259" key="8">
    <source>
        <dbReference type="Pfam" id="PF01425"/>
    </source>
</evidence>
<comment type="catalytic activity">
    <reaction evidence="6 7">
        <text>L-glutamyl-tRNA(Gln) + L-glutamine + ATP + H2O = L-glutaminyl-tRNA(Gln) + L-glutamate + ADP + phosphate + H(+)</text>
        <dbReference type="Rhea" id="RHEA:17521"/>
        <dbReference type="Rhea" id="RHEA-COMP:9681"/>
        <dbReference type="Rhea" id="RHEA-COMP:9684"/>
        <dbReference type="ChEBI" id="CHEBI:15377"/>
        <dbReference type="ChEBI" id="CHEBI:15378"/>
        <dbReference type="ChEBI" id="CHEBI:29985"/>
        <dbReference type="ChEBI" id="CHEBI:30616"/>
        <dbReference type="ChEBI" id="CHEBI:43474"/>
        <dbReference type="ChEBI" id="CHEBI:58359"/>
        <dbReference type="ChEBI" id="CHEBI:78520"/>
        <dbReference type="ChEBI" id="CHEBI:78521"/>
        <dbReference type="ChEBI" id="CHEBI:456216"/>
        <dbReference type="EC" id="6.3.5.7"/>
    </reaction>
</comment>
<dbReference type="PANTHER" id="PTHR11895">
    <property type="entry name" value="TRANSAMIDASE"/>
    <property type="match status" value="1"/>
</dbReference>
<evidence type="ECO:0000313" key="10">
    <source>
        <dbReference type="Proteomes" id="UP000070449"/>
    </source>
</evidence>
<dbReference type="GO" id="GO:0005524">
    <property type="term" value="F:ATP binding"/>
    <property type="evidence" value="ECO:0007669"/>
    <property type="project" value="UniProtKB-KW"/>
</dbReference>
<sequence>MDIKKATIKDIQEGLINKSFSAKELVQEYFHGINSRNKTINAYIYLDQESAEMQAELVDAKLKKSEKILPLEGVPAALKDNFNLIGTPTTASSNMLRDYISPYNATVTERLIKSGALLLGKTNMDAFAHGSSTETSDFGVTLNPYNQEHVAGGSSGGSSAAVAADMCCYAIGSETAGSVRGPAAWCNLYGFAPTYGRISRYGVVAMGSSLDRPGVLANSVYDCALVTDSVSGKDEKDATSIPEAETTYAHNLKAELNNNIKLGIPKQFLDDRIDSQVREQVMQQIKELEKKGAKLIEIDLLDPKYSIAVYTIVSRSEISSNLARLDGIRYGHSSEQVLESIIEQIALNRYEGLGNEARQRSMTGAYVLSAGYYDAYYKKAQQVRTLIIEDFNKAFAKVDLIIGPTMPSVAPKLGVTSGNPVFGELADMLTEPSALAGLPCISVPAGFNNEGLPIGMQIFGPQYSEQLVLNTAYFYEKHLAK</sequence>
<reference evidence="9 10" key="1">
    <citation type="submission" date="2015-02" db="EMBL/GenBank/DDBJ databases">
        <title>Improved understanding of the partial-nitritation anammox process through 23 genomes representing the majority of the microbial community.</title>
        <authorList>
            <person name="Speth D.R."/>
            <person name="In T Zandt M."/>
            <person name="Guerrero Cruz S."/>
            <person name="Jetten M.S."/>
            <person name="Dutilh B.E."/>
        </authorList>
    </citation>
    <scope>NUCLEOTIDE SEQUENCE [LARGE SCALE GENOMIC DNA]</scope>
    <source>
        <strain evidence="9">OLB21</strain>
    </source>
</reference>
<keyword evidence="3 7" id="KW-0547">Nucleotide-binding</keyword>
<comment type="caution">
    <text evidence="9">The sequence shown here is derived from an EMBL/GenBank/DDBJ whole genome shotgun (WGS) entry which is preliminary data.</text>
</comment>
<dbReference type="GO" id="GO:0030956">
    <property type="term" value="C:glutamyl-tRNA(Gln) amidotransferase complex"/>
    <property type="evidence" value="ECO:0007669"/>
    <property type="project" value="InterPro"/>
</dbReference>
<protein>
    <recommendedName>
        <fullName evidence="7">Glutamyl-tRNA(Gln) amidotransferase subunit A</fullName>
        <shortName evidence="7">Glu-ADT subunit A</shortName>
        <ecNumber evidence="7">6.3.5.7</ecNumber>
    </recommendedName>
</protein>
<keyword evidence="4 7" id="KW-0067">ATP-binding</keyword>
<feature type="active site" description="Acyl-ester intermediate" evidence="7">
    <location>
        <position position="178"/>
    </location>
</feature>
<keyword evidence="9" id="KW-0808">Transferase</keyword>
<dbReference type="Gene3D" id="3.90.1300.10">
    <property type="entry name" value="Amidase signature (AS) domain"/>
    <property type="match status" value="1"/>
</dbReference>
<dbReference type="GO" id="GO:0006412">
    <property type="term" value="P:translation"/>
    <property type="evidence" value="ECO:0007669"/>
    <property type="project" value="UniProtKB-UniRule"/>
</dbReference>
<evidence type="ECO:0000256" key="1">
    <source>
        <dbReference type="ARBA" id="ARBA00008069"/>
    </source>
</evidence>
<dbReference type="InterPro" id="IPR023631">
    <property type="entry name" value="Amidase_dom"/>
</dbReference>
<proteinExistence type="inferred from homology"/>
<evidence type="ECO:0000256" key="2">
    <source>
        <dbReference type="ARBA" id="ARBA00022598"/>
    </source>
</evidence>
<accession>A0A136KJT8</accession>
<dbReference type="Pfam" id="PF01425">
    <property type="entry name" value="Amidase"/>
    <property type="match status" value="1"/>
</dbReference>